<dbReference type="Pfam" id="PF00691">
    <property type="entry name" value="OmpA"/>
    <property type="match status" value="1"/>
</dbReference>
<evidence type="ECO:0000313" key="9">
    <source>
        <dbReference type="Proteomes" id="UP000320773"/>
    </source>
</evidence>
<dbReference type="Pfam" id="PF07676">
    <property type="entry name" value="PD40"/>
    <property type="match status" value="2"/>
</dbReference>
<evidence type="ECO:0000256" key="6">
    <source>
        <dbReference type="SAM" id="SignalP"/>
    </source>
</evidence>
<dbReference type="PROSITE" id="PS50005">
    <property type="entry name" value="TPR"/>
    <property type="match status" value="1"/>
</dbReference>
<reference evidence="8 9" key="1">
    <citation type="submission" date="2019-06" db="EMBL/GenBank/DDBJ databases">
        <title>Genomic Encyclopedia of Archaeal and Bacterial Type Strains, Phase II (KMG-II): from individual species to whole genera.</title>
        <authorList>
            <person name="Goeker M."/>
        </authorList>
    </citation>
    <scope>NUCLEOTIDE SEQUENCE [LARGE SCALE GENOMIC DNA]</scope>
    <source>
        <strain evidence="8 9">DSM 24789</strain>
    </source>
</reference>
<dbReference type="InterPro" id="IPR006665">
    <property type="entry name" value="OmpA-like"/>
</dbReference>
<keyword evidence="2 5" id="KW-0472">Membrane</keyword>
<dbReference type="PANTHER" id="PTHR30329:SF21">
    <property type="entry name" value="LIPOPROTEIN YIAD-RELATED"/>
    <property type="match status" value="1"/>
</dbReference>
<dbReference type="SUPFAM" id="SSF103088">
    <property type="entry name" value="OmpA-like"/>
    <property type="match status" value="1"/>
</dbReference>
<organism evidence="8 9">
    <name type="scientific">Flavobacterium branchiophilum</name>
    <dbReference type="NCBI Taxonomy" id="55197"/>
    <lineage>
        <taxon>Bacteria</taxon>
        <taxon>Pseudomonadati</taxon>
        <taxon>Bacteroidota</taxon>
        <taxon>Flavobacteriia</taxon>
        <taxon>Flavobacteriales</taxon>
        <taxon>Flavobacteriaceae</taxon>
        <taxon>Flavobacterium</taxon>
    </lineage>
</organism>
<evidence type="ECO:0000256" key="5">
    <source>
        <dbReference type="PROSITE-ProRule" id="PRU00473"/>
    </source>
</evidence>
<proteinExistence type="predicted"/>
<accession>A0A543G4B3</accession>
<dbReference type="InterPro" id="IPR019734">
    <property type="entry name" value="TPR_rpt"/>
</dbReference>
<dbReference type="GO" id="GO:0009279">
    <property type="term" value="C:cell outer membrane"/>
    <property type="evidence" value="ECO:0007669"/>
    <property type="project" value="UniProtKB-SubCell"/>
</dbReference>
<evidence type="ECO:0000256" key="2">
    <source>
        <dbReference type="ARBA" id="ARBA00023136"/>
    </source>
</evidence>
<feature type="repeat" description="TPR" evidence="4">
    <location>
        <begin position="87"/>
        <end position="120"/>
    </location>
</feature>
<dbReference type="InterPro" id="IPR036737">
    <property type="entry name" value="OmpA-like_sf"/>
</dbReference>
<keyword evidence="3" id="KW-0998">Cell outer membrane</keyword>
<feature type="chain" id="PRO_5022137340" evidence="6">
    <location>
        <begin position="20"/>
        <end position="623"/>
    </location>
</feature>
<dbReference type="InterPro" id="IPR050330">
    <property type="entry name" value="Bact_OuterMem_StrucFunc"/>
</dbReference>
<dbReference type="InterPro" id="IPR011990">
    <property type="entry name" value="TPR-like_helical_dom_sf"/>
</dbReference>
<dbReference type="RefSeq" id="WP_089080774.1">
    <property type="nucleotide sequence ID" value="NZ_VFPJ01000001.1"/>
</dbReference>
<dbReference type="PRINTS" id="PR01021">
    <property type="entry name" value="OMPADOMAIN"/>
</dbReference>
<comment type="caution">
    <text evidence="8">The sequence shown here is derived from an EMBL/GenBank/DDBJ whole genome shotgun (WGS) entry which is preliminary data.</text>
</comment>
<dbReference type="AlphaFoldDB" id="A0A543G4B3"/>
<sequence>MKKIYISMGVALLASGMFAQNQQTKTADKLFNRFEYVAAAKNYLKLVDQEKADAYVYKQLAESYYNVFDAPEAVNWYAKAVAEKQPAEVYYHYAQMLKATGKYELANKQMQEFAKLAPNDQRAKAFLADPNYLPKLASQQKSFDVQKLDFNSEAADFAAVLTQNDQVYFVSASNKSRRTDGWNKEAFLDIYRTQRNADGSYTKPEPVTELNTKWHDGPVSISADGTTMYFAKDSHDENSFEKDKSLNAKFGQVNLYKANNENGKWSNISAVPFNSTAYSNSSSSLSKDGKTLYFTSNMPGSKGDSDIWKVAIKPDGSYGTPENMGPNVNTEGKEQFPFVSDDNILYFASNGRQGFGGLDVFQIDLNNPGPAVNLGKPVNTEKDDFALTFHVQKNTGFLSSNRSGNDDIYGITPVCALDVTTIVSNTKTGDVLANAKVAILDDRKNIIATQTTNEKGEVSYKVECEKAYVIQASKEGFESNTFAVAKVSKASKARIDAALNPIEHIITPTEVVLNPIFFEYNKSNITQEGAFELDKLVEAMKSNDKLVVFVKSHTDNRGGDVFNMNLSDRRAKATVQYVLSKGIAESRISGKGFGESEPKVDCKDTCTEEDHAQNRRSEFLIVK</sequence>
<gene>
    <name evidence="8" type="ORF">BC670_1852</name>
</gene>
<dbReference type="PANTHER" id="PTHR30329">
    <property type="entry name" value="STATOR ELEMENT OF FLAGELLAR MOTOR COMPLEX"/>
    <property type="match status" value="1"/>
</dbReference>
<evidence type="ECO:0000313" key="8">
    <source>
        <dbReference type="EMBL" id="TQM40931.1"/>
    </source>
</evidence>
<dbReference type="Proteomes" id="UP000320773">
    <property type="component" value="Unassembled WGS sequence"/>
</dbReference>
<dbReference type="Gene3D" id="3.30.1330.60">
    <property type="entry name" value="OmpA-like domain"/>
    <property type="match status" value="1"/>
</dbReference>
<evidence type="ECO:0000256" key="1">
    <source>
        <dbReference type="ARBA" id="ARBA00004442"/>
    </source>
</evidence>
<name>A0A543G4B3_9FLAO</name>
<dbReference type="InterPro" id="IPR011042">
    <property type="entry name" value="6-blade_b-propeller_TolB-like"/>
</dbReference>
<dbReference type="EMBL" id="VFPJ01000001">
    <property type="protein sequence ID" value="TQM40931.1"/>
    <property type="molecule type" value="Genomic_DNA"/>
</dbReference>
<keyword evidence="6" id="KW-0732">Signal</keyword>
<comment type="subcellular location">
    <subcellularLocation>
        <location evidence="1">Cell outer membrane</location>
    </subcellularLocation>
</comment>
<dbReference type="InterPro" id="IPR011659">
    <property type="entry name" value="WD40"/>
</dbReference>
<dbReference type="SUPFAM" id="SSF48452">
    <property type="entry name" value="TPR-like"/>
    <property type="match status" value="1"/>
</dbReference>
<dbReference type="Gene3D" id="1.25.40.10">
    <property type="entry name" value="Tetratricopeptide repeat domain"/>
    <property type="match status" value="1"/>
</dbReference>
<feature type="signal peptide" evidence="6">
    <location>
        <begin position="1"/>
        <end position="19"/>
    </location>
</feature>
<evidence type="ECO:0000256" key="3">
    <source>
        <dbReference type="ARBA" id="ARBA00023237"/>
    </source>
</evidence>
<keyword evidence="4" id="KW-0802">TPR repeat</keyword>
<dbReference type="SUPFAM" id="SSF49478">
    <property type="entry name" value="Cna protein B-type domain"/>
    <property type="match status" value="1"/>
</dbReference>
<evidence type="ECO:0000256" key="4">
    <source>
        <dbReference type="PROSITE-ProRule" id="PRU00339"/>
    </source>
</evidence>
<protein>
    <submittedName>
        <fullName evidence="8">WD40 repeat protein</fullName>
    </submittedName>
</protein>
<dbReference type="PROSITE" id="PS51123">
    <property type="entry name" value="OMPA_2"/>
    <property type="match status" value="1"/>
</dbReference>
<dbReference type="Gene3D" id="2.60.40.1120">
    <property type="entry name" value="Carboxypeptidase-like, regulatory domain"/>
    <property type="match status" value="1"/>
</dbReference>
<feature type="domain" description="OmpA-like" evidence="7">
    <location>
        <begin position="505"/>
        <end position="623"/>
    </location>
</feature>
<dbReference type="Gene3D" id="2.120.10.30">
    <property type="entry name" value="TolB, C-terminal domain"/>
    <property type="match status" value="1"/>
</dbReference>
<dbReference type="SUPFAM" id="SSF82171">
    <property type="entry name" value="DPP6 N-terminal domain-like"/>
    <property type="match status" value="1"/>
</dbReference>
<evidence type="ECO:0000259" key="7">
    <source>
        <dbReference type="PROSITE" id="PS51123"/>
    </source>
</evidence>
<dbReference type="InterPro" id="IPR006664">
    <property type="entry name" value="OMP_bac"/>
</dbReference>
<dbReference type="CDD" id="cd07185">
    <property type="entry name" value="OmpA_C-like"/>
    <property type="match status" value="1"/>
</dbReference>